<feature type="region of interest" description="Disordered" evidence="1">
    <location>
        <begin position="593"/>
        <end position="741"/>
    </location>
</feature>
<feature type="domain" description="WW" evidence="2">
    <location>
        <begin position="65"/>
        <end position="94"/>
    </location>
</feature>
<sequence length="756" mass="84606">MSKSNPLGLIANYGDSDEELEDGPSTPSKRDNVKGMEYPGYEVVPNQQPTNIPAGIHPAPIPHCPWSACYDENSGFTYYWNQQTNAVTWEAPPEYLLALKLAQQQLHTSGSTEVSAEEWQLYQQALAEKQNSQNKVIAKVKSKKPDKNVKDKNNKNKKRPVSDDEEEKIELITSYHNSDSESNDESEKKPKPPSPKPNKLPKNPQKKQKTKPQTEFGPPLPPHQNYSMPIGPELPPELIKPKSPEKVENNKEEDAKSVKSIDDDSQDESILLKRLKDKAKLLEKLGGELPSELQRIIKDESNASSPKDMNVDIDDLLEEIEKKEFKVKTKAKIDDRSNTNSITSSPKGDKTPPLDELKSLYPMNGPSLFPSAVNIDENKLDVKQDAPNEKEKKENVYLMATNEHLENVNRKKLRISNSVLPERKKEKIELPVYTTKYSQFIEGFSNERTGLGFSKDDESEASPKNTINYGNGLTFTKGETLNEEKKDEDLDDLTELVEAKLKFLNQLQPCSLTPLQEMLIQMQTLVSAFRAGALHTSYWRRWAAHAAGALLAHEATAAPPGWHCEFNRSEGRYCYRRESDGLVQHEYPAVADTDMDICTTPPHPGIDAKEESIPQPAPSASPRWWRSTPPPPGTDADPDPPPPPSIHESKTEIGDELLSFYNDIAQLEQHAPATPPAPPETPRPPQPAHRPPHITPRPPPPPMIKEPSAERDTKDTSKATKKKSKVKLSSSLGMKHKSVSSLVAKWQQVAEEINSD</sequence>
<dbReference type="CDD" id="cd00201">
    <property type="entry name" value="WW"/>
    <property type="match status" value="1"/>
</dbReference>
<name>A0A8J9VVY2_9NEOP</name>
<feature type="compositionally biased region" description="Basic and acidic residues" evidence="1">
    <location>
        <begin position="347"/>
        <end position="358"/>
    </location>
</feature>
<feature type="compositionally biased region" description="Basic and acidic residues" evidence="1">
    <location>
        <begin position="143"/>
        <end position="154"/>
    </location>
</feature>
<evidence type="ECO:0000313" key="3">
    <source>
        <dbReference type="EMBL" id="CAH0719787.1"/>
    </source>
</evidence>
<reference evidence="3" key="1">
    <citation type="submission" date="2021-12" db="EMBL/GenBank/DDBJ databases">
        <authorList>
            <person name="Martin H S."/>
        </authorList>
    </citation>
    <scope>NUCLEOTIDE SEQUENCE</scope>
</reference>
<dbReference type="PROSITE" id="PS50020">
    <property type="entry name" value="WW_DOMAIN_2"/>
    <property type="match status" value="1"/>
</dbReference>
<organism evidence="3 4">
    <name type="scientific">Brenthis ino</name>
    <name type="common">lesser marbled fritillary</name>
    <dbReference type="NCBI Taxonomy" id="405034"/>
    <lineage>
        <taxon>Eukaryota</taxon>
        <taxon>Metazoa</taxon>
        <taxon>Ecdysozoa</taxon>
        <taxon>Arthropoda</taxon>
        <taxon>Hexapoda</taxon>
        <taxon>Insecta</taxon>
        <taxon>Pterygota</taxon>
        <taxon>Neoptera</taxon>
        <taxon>Endopterygota</taxon>
        <taxon>Lepidoptera</taxon>
        <taxon>Glossata</taxon>
        <taxon>Ditrysia</taxon>
        <taxon>Papilionoidea</taxon>
        <taxon>Nymphalidae</taxon>
        <taxon>Heliconiinae</taxon>
        <taxon>Argynnini</taxon>
        <taxon>Brenthis</taxon>
    </lineage>
</organism>
<dbReference type="InterPro" id="IPR036020">
    <property type="entry name" value="WW_dom_sf"/>
</dbReference>
<dbReference type="InterPro" id="IPR001202">
    <property type="entry name" value="WW_dom"/>
</dbReference>
<feature type="region of interest" description="Disordered" evidence="1">
    <location>
        <begin position="329"/>
        <end position="358"/>
    </location>
</feature>
<dbReference type="PANTHER" id="PTHR46697:SF1">
    <property type="entry name" value="FORMIN-BINDING PROTEIN 4"/>
    <property type="match status" value="1"/>
</dbReference>
<dbReference type="Gene3D" id="2.20.70.10">
    <property type="match status" value="1"/>
</dbReference>
<dbReference type="Pfam" id="PF00397">
    <property type="entry name" value="WW"/>
    <property type="match status" value="1"/>
</dbReference>
<evidence type="ECO:0000313" key="4">
    <source>
        <dbReference type="Proteomes" id="UP000838878"/>
    </source>
</evidence>
<accession>A0A8J9VVY2</accession>
<feature type="non-terminal residue" evidence="3">
    <location>
        <position position="756"/>
    </location>
</feature>
<dbReference type="SUPFAM" id="SSF51045">
    <property type="entry name" value="WW domain"/>
    <property type="match status" value="1"/>
</dbReference>
<feature type="compositionally biased region" description="Pro residues" evidence="1">
    <location>
        <begin position="628"/>
        <end position="645"/>
    </location>
</feature>
<protein>
    <recommendedName>
        <fullName evidence="2">WW domain-containing protein</fullName>
    </recommendedName>
</protein>
<keyword evidence="4" id="KW-1185">Reference proteome</keyword>
<feature type="compositionally biased region" description="Basic and acidic residues" evidence="1">
    <location>
        <begin position="707"/>
        <end position="718"/>
    </location>
</feature>
<feature type="compositionally biased region" description="Basic and acidic residues" evidence="1">
    <location>
        <begin position="239"/>
        <end position="262"/>
    </location>
</feature>
<feature type="region of interest" description="Disordered" evidence="1">
    <location>
        <begin position="129"/>
        <end position="269"/>
    </location>
</feature>
<feature type="compositionally biased region" description="Low complexity" evidence="1">
    <location>
        <begin position="618"/>
        <end position="627"/>
    </location>
</feature>
<dbReference type="AlphaFoldDB" id="A0A8J9VVY2"/>
<evidence type="ECO:0000259" key="2">
    <source>
        <dbReference type="PROSITE" id="PS50020"/>
    </source>
</evidence>
<dbReference type="OrthoDB" id="2444812at2759"/>
<dbReference type="SMART" id="SM00456">
    <property type="entry name" value="WW"/>
    <property type="match status" value="2"/>
</dbReference>
<dbReference type="Proteomes" id="UP000838878">
    <property type="component" value="Chromosome 14"/>
</dbReference>
<feature type="region of interest" description="Disordered" evidence="1">
    <location>
        <begin position="1"/>
        <end position="36"/>
    </location>
</feature>
<proteinExistence type="predicted"/>
<gene>
    <name evidence="3" type="ORF">BINO364_LOCUS6088</name>
</gene>
<dbReference type="EMBL" id="OV170234">
    <property type="protein sequence ID" value="CAH0719787.1"/>
    <property type="molecule type" value="Genomic_DNA"/>
</dbReference>
<dbReference type="InterPro" id="IPR053076">
    <property type="entry name" value="WW_domain_protein"/>
</dbReference>
<feature type="compositionally biased region" description="Pro residues" evidence="1">
    <location>
        <begin position="673"/>
        <end position="704"/>
    </location>
</feature>
<evidence type="ECO:0000256" key="1">
    <source>
        <dbReference type="SAM" id="MobiDB-lite"/>
    </source>
</evidence>
<dbReference type="PANTHER" id="PTHR46697">
    <property type="entry name" value="FORMIN-BINDING PROTEIN 4"/>
    <property type="match status" value="1"/>
</dbReference>